<name>A0A1B8QRW3_MORNO</name>
<comment type="caution">
    <text evidence="1">The sequence shown here is derived from an EMBL/GenBank/DDBJ whole genome shotgun (WGS) entry which is preliminary data.</text>
</comment>
<dbReference type="EMBL" id="LXTW01000003">
    <property type="protein sequence ID" value="OBX87097.1"/>
    <property type="molecule type" value="Genomic_DNA"/>
</dbReference>
<protein>
    <submittedName>
        <fullName evidence="1">Uncharacterized protein</fullName>
    </submittedName>
</protein>
<proteinExistence type="predicted"/>
<dbReference type="AlphaFoldDB" id="A0A1B8QRW3"/>
<gene>
    <name evidence="1" type="ORF">A7456_08020</name>
</gene>
<evidence type="ECO:0000313" key="2">
    <source>
        <dbReference type="Proteomes" id="UP000092575"/>
    </source>
</evidence>
<sequence>MAYIKGKIMPTISQNGAIVCYTKPICLIKLIELIWQIKAIISSLLAHRYGLTTSDNHQCILVDN</sequence>
<accession>A0A1B8QRW3</accession>
<evidence type="ECO:0000313" key="1">
    <source>
        <dbReference type="EMBL" id="OBX87097.1"/>
    </source>
</evidence>
<reference evidence="1 2" key="1">
    <citation type="submission" date="2016-05" db="EMBL/GenBank/DDBJ databases">
        <title>Draft genome sequence of Moraxella nonliquefaciens CCUG 348T.</title>
        <authorList>
            <person name="Salva-Serra F."/>
            <person name="Engstrom-Jakobsson H."/>
            <person name="Thorell K."/>
            <person name="Gonzales-Siles L."/>
            <person name="Karlsson R."/>
            <person name="Boulund F."/>
            <person name="Engstrand L."/>
            <person name="Kristiansson E."/>
            <person name="Moore E."/>
        </authorList>
    </citation>
    <scope>NUCLEOTIDE SEQUENCE [LARGE SCALE GENOMIC DNA]</scope>
    <source>
        <strain evidence="1 2">CCUG 348</strain>
    </source>
</reference>
<organism evidence="1 2">
    <name type="scientific">Moraxella nonliquefaciens</name>
    <dbReference type="NCBI Taxonomy" id="478"/>
    <lineage>
        <taxon>Bacteria</taxon>
        <taxon>Pseudomonadati</taxon>
        <taxon>Pseudomonadota</taxon>
        <taxon>Gammaproteobacteria</taxon>
        <taxon>Moraxellales</taxon>
        <taxon>Moraxellaceae</taxon>
        <taxon>Moraxella</taxon>
    </lineage>
</organism>
<dbReference type="STRING" id="478.A7456_08020"/>
<dbReference type="Proteomes" id="UP000092575">
    <property type="component" value="Unassembled WGS sequence"/>
</dbReference>